<dbReference type="SUPFAM" id="SSF46689">
    <property type="entry name" value="Homeodomain-like"/>
    <property type="match status" value="1"/>
</dbReference>
<dbReference type="CDD" id="cd05013">
    <property type="entry name" value="SIS_RpiR"/>
    <property type="match status" value="1"/>
</dbReference>
<reference evidence="6 7" key="1">
    <citation type="submission" date="2020-08" db="EMBL/GenBank/DDBJ databases">
        <title>Genome sequence of Tessaracoccus defluvii JCM 17540T.</title>
        <authorList>
            <person name="Hyun D.-W."/>
            <person name="Bae J.-W."/>
        </authorList>
    </citation>
    <scope>NUCLEOTIDE SEQUENCE [LARGE SCALE GENOMIC DNA]</scope>
    <source>
        <strain evidence="6 7">JCM 17540</strain>
    </source>
</reference>
<organism evidence="6 7">
    <name type="scientific">Tessaracoccus defluvii</name>
    <dbReference type="NCBI Taxonomy" id="1285901"/>
    <lineage>
        <taxon>Bacteria</taxon>
        <taxon>Bacillati</taxon>
        <taxon>Actinomycetota</taxon>
        <taxon>Actinomycetes</taxon>
        <taxon>Propionibacteriales</taxon>
        <taxon>Propionibacteriaceae</taxon>
        <taxon>Tessaracoccus</taxon>
    </lineage>
</organism>
<feature type="domain" description="SIS" evidence="5">
    <location>
        <begin position="124"/>
        <end position="264"/>
    </location>
</feature>
<dbReference type="KEGG" id="tdf:H9L22_12585"/>
<dbReference type="Pfam" id="PF01418">
    <property type="entry name" value="HTH_6"/>
    <property type="match status" value="1"/>
</dbReference>
<dbReference type="InterPro" id="IPR009057">
    <property type="entry name" value="Homeodomain-like_sf"/>
</dbReference>
<evidence type="ECO:0000256" key="3">
    <source>
        <dbReference type="ARBA" id="ARBA00023163"/>
    </source>
</evidence>
<dbReference type="GO" id="GO:0003700">
    <property type="term" value="F:DNA-binding transcription factor activity"/>
    <property type="evidence" value="ECO:0007669"/>
    <property type="project" value="InterPro"/>
</dbReference>
<dbReference type="PANTHER" id="PTHR30514:SF1">
    <property type="entry name" value="HTH-TYPE TRANSCRIPTIONAL REGULATOR HEXR-RELATED"/>
    <property type="match status" value="1"/>
</dbReference>
<dbReference type="GO" id="GO:1901135">
    <property type="term" value="P:carbohydrate derivative metabolic process"/>
    <property type="evidence" value="ECO:0007669"/>
    <property type="project" value="InterPro"/>
</dbReference>
<evidence type="ECO:0000313" key="7">
    <source>
        <dbReference type="Proteomes" id="UP000516117"/>
    </source>
</evidence>
<feature type="domain" description="HTH rpiR-type" evidence="4">
    <location>
        <begin position="3"/>
        <end position="79"/>
    </location>
</feature>
<evidence type="ECO:0000256" key="2">
    <source>
        <dbReference type="ARBA" id="ARBA00023125"/>
    </source>
</evidence>
<dbReference type="GO" id="GO:0097367">
    <property type="term" value="F:carbohydrate derivative binding"/>
    <property type="evidence" value="ECO:0007669"/>
    <property type="project" value="InterPro"/>
</dbReference>
<sequence length="283" mass="29606">MQPPITALLRGQLDQMGATKRRLAQVILDDPGRVSRMSIQALAEAAGVSQASVTRFCRSLELDGYAQLRLALAAESVRGEPVPAEGDIAEGDDLASVVSKIVRLDAQAVTDTAQVMSLATLELAIDALSRARRIDVYGVGASAIVGADLAQKLTRIGRPCVAYGDAHLGLTSAALLGPDDAVVAVSHSGTTADTLDMVRTAKAGGAATIAVTNDPHSELASTVDHVLLTAAQESVFRSGATASRLAQLLVVDCMFVGLAQRTFQASQLALESTWRAVRHRANR</sequence>
<dbReference type="AlphaFoldDB" id="A0A7H0HAN5"/>
<dbReference type="InterPro" id="IPR001347">
    <property type="entry name" value="SIS_dom"/>
</dbReference>
<dbReference type="InterPro" id="IPR035472">
    <property type="entry name" value="RpiR-like_SIS"/>
</dbReference>
<dbReference type="Gene3D" id="3.40.50.10490">
    <property type="entry name" value="Glucose-6-phosphate isomerase like protein, domain 1"/>
    <property type="match status" value="1"/>
</dbReference>
<dbReference type="Pfam" id="PF01380">
    <property type="entry name" value="SIS"/>
    <property type="match status" value="1"/>
</dbReference>
<proteinExistence type="predicted"/>
<keyword evidence="1" id="KW-0805">Transcription regulation</keyword>
<dbReference type="PROSITE" id="PS51464">
    <property type="entry name" value="SIS"/>
    <property type="match status" value="1"/>
</dbReference>
<keyword evidence="7" id="KW-1185">Reference proteome</keyword>
<evidence type="ECO:0000259" key="5">
    <source>
        <dbReference type="PROSITE" id="PS51464"/>
    </source>
</evidence>
<dbReference type="EMBL" id="CP060789">
    <property type="protein sequence ID" value="QNP57601.1"/>
    <property type="molecule type" value="Genomic_DNA"/>
</dbReference>
<dbReference type="InterPro" id="IPR036388">
    <property type="entry name" value="WH-like_DNA-bd_sf"/>
</dbReference>
<dbReference type="InterPro" id="IPR046348">
    <property type="entry name" value="SIS_dom_sf"/>
</dbReference>
<dbReference type="PANTHER" id="PTHR30514">
    <property type="entry name" value="GLUCOKINASE"/>
    <property type="match status" value="1"/>
</dbReference>
<keyword evidence="2" id="KW-0238">DNA-binding</keyword>
<keyword evidence="3" id="KW-0804">Transcription</keyword>
<evidence type="ECO:0000256" key="1">
    <source>
        <dbReference type="ARBA" id="ARBA00023015"/>
    </source>
</evidence>
<gene>
    <name evidence="6" type="ORF">H9L22_12585</name>
</gene>
<dbReference type="Gene3D" id="1.10.10.10">
    <property type="entry name" value="Winged helix-like DNA-binding domain superfamily/Winged helix DNA-binding domain"/>
    <property type="match status" value="1"/>
</dbReference>
<dbReference type="GO" id="GO:0003677">
    <property type="term" value="F:DNA binding"/>
    <property type="evidence" value="ECO:0007669"/>
    <property type="project" value="UniProtKB-KW"/>
</dbReference>
<dbReference type="InterPro" id="IPR000281">
    <property type="entry name" value="HTH_RpiR"/>
</dbReference>
<name>A0A7H0HAN5_9ACTN</name>
<dbReference type="Proteomes" id="UP000516117">
    <property type="component" value="Chromosome"/>
</dbReference>
<evidence type="ECO:0000259" key="4">
    <source>
        <dbReference type="PROSITE" id="PS51071"/>
    </source>
</evidence>
<protein>
    <submittedName>
        <fullName evidence="6">MurR/RpiR family transcriptional regulator</fullName>
    </submittedName>
</protein>
<dbReference type="InterPro" id="IPR047640">
    <property type="entry name" value="RpiR-like"/>
</dbReference>
<evidence type="ECO:0000313" key="6">
    <source>
        <dbReference type="EMBL" id="QNP57601.1"/>
    </source>
</evidence>
<dbReference type="PROSITE" id="PS51071">
    <property type="entry name" value="HTH_RPIR"/>
    <property type="match status" value="1"/>
</dbReference>
<accession>A0A7H0HAN5</accession>
<dbReference type="SUPFAM" id="SSF53697">
    <property type="entry name" value="SIS domain"/>
    <property type="match status" value="1"/>
</dbReference>